<dbReference type="InParanoid" id="D1YZT3"/>
<dbReference type="GeneID" id="8683048"/>
<dbReference type="GO" id="GO:0042301">
    <property type="term" value="F:phosphate ion binding"/>
    <property type="evidence" value="ECO:0007669"/>
    <property type="project" value="InterPro"/>
</dbReference>
<dbReference type="PANTHER" id="PTHR30570:SF1">
    <property type="entry name" value="PHOSPHATE-BINDING PROTEIN PSTS"/>
    <property type="match status" value="1"/>
</dbReference>
<dbReference type="RefSeq" id="WP_012900632.1">
    <property type="nucleotide sequence ID" value="NC_013665.1"/>
</dbReference>
<dbReference type="STRING" id="304371.MCP_1883"/>
<keyword evidence="5" id="KW-1185">Reference proteome</keyword>
<evidence type="ECO:0000256" key="1">
    <source>
        <dbReference type="ARBA" id="ARBA00022448"/>
    </source>
</evidence>
<reference evidence="4 5" key="2">
    <citation type="journal article" date="2008" name="Int. J. Syst. Evol. Microbiol.">
        <title>Methanocella paludicola gen. nov., sp. nov., a methane-producing archaeon, the first isolate of the lineage 'Rice Cluster I', and proposal of the new archaeal order Methanocellales ord. nov.</title>
        <authorList>
            <person name="Sakai S."/>
            <person name="Imachi H."/>
            <person name="Hanada S."/>
            <person name="Ohashi A."/>
            <person name="Harada H."/>
            <person name="Kamagata Y."/>
        </authorList>
    </citation>
    <scope>NUCLEOTIDE SEQUENCE [LARGE SCALE GENOMIC DNA]</scope>
    <source>
        <strain evidence="5">DSM 17711 / JCM 13418 / NBRC 101707 / SANAE</strain>
    </source>
</reference>
<dbReference type="Pfam" id="PF12849">
    <property type="entry name" value="PBP_like_2"/>
    <property type="match status" value="1"/>
</dbReference>
<reference evidence="4 5" key="1">
    <citation type="journal article" date="2007" name="Appl. Environ. Microbiol.">
        <title>Isolation of key methanogens for global methane emission from rice paddy fields: a novel isolate affiliated with the clone cluster rice cluster I.</title>
        <authorList>
            <person name="Sakai S."/>
            <person name="Imachi H."/>
            <person name="Sekiguchi Y."/>
            <person name="Ohashi A."/>
            <person name="Harada H."/>
            <person name="Kamagata Y."/>
        </authorList>
    </citation>
    <scope>NUCLEOTIDE SEQUENCE [LARGE SCALE GENOMIC DNA]</scope>
    <source>
        <strain evidence="5">DSM 17711 / JCM 13418 / NBRC 101707 / SANAE</strain>
    </source>
</reference>
<keyword evidence="2" id="KW-0732">Signal</keyword>
<protein>
    <submittedName>
        <fullName evidence="4">Phosphate ABC transporter phosphate binding protein</fullName>
    </submittedName>
</protein>
<dbReference type="KEGG" id="mpd:MCP_1883"/>
<accession>D1YZT3</accession>
<dbReference type="Proteomes" id="UP000001882">
    <property type="component" value="Chromosome"/>
</dbReference>
<organism evidence="4 5">
    <name type="scientific">Methanocella paludicola (strain DSM 17711 / JCM 13418 / NBRC 101707 / SANAE)</name>
    <dbReference type="NCBI Taxonomy" id="304371"/>
    <lineage>
        <taxon>Archaea</taxon>
        <taxon>Methanobacteriati</taxon>
        <taxon>Methanobacteriota</taxon>
        <taxon>Stenosarchaea group</taxon>
        <taxon>Methanomicrobia</taxon>
        <taxon>Methanocellales</taxon>
        <taxon>Methanocellaceae</taxon>
        <taxon>Methanocella</taxon>
    </lineage>
</organism>
<dbReference type="CDD" id="cd13653">
    <property type="entry name" value="PBP2_phosphate_like_1"/>
    <property type="match status" value="1"/>
</dbReference>
<dbReference type="OrthoDB" id="53390at2157"/>
<gene>
    <name evidence="4" type="primary">pstS</name>
    <name evidence="4" type="ordered locus">MCP_1883</name>
</gene>
<proteinExistence type="predicted"/>
<dbReference type="Gene3D" id="3.40.190.10">
    <property type="entry name" value="Periplasmic binding protein-like II"/>
    <property type="match status" value="2"/>
</dbReference>
<dbReference type="PANTHER" id="PTHR30570">
    <property type="entry name" value="PERIPLASMIC PHOSPHATE BINDING COMPONENT OF PHOSPHATE ABC TRANSPORTER"/>
    <property type="match status" value="1"/>
</dbReference>
<name>D1YZT3_METPS</name>
<feature type="domain" description="PBP" evidence="3">
    <location>
        <begin position="38"/>
        <end position="272"/>
    </location>
</feature>
<dbReference type="SUPFAM" id="SSF53850">
    <property type="entry name" value="Periplasmic binding protein-like II"/>
    <property type="match status" value="1"/>
</dbReference>
<dbReference type="NCBIfam" id="TIGR02136">
    <property type="entry name" value="ptsS_2"/>
    <property type="match status" value="1"/>
</dbReference>
<keyword evidence="1" id="KW-0813">Transport</keyword>
<dbReference type="AlphaFoldDB" id="D1YZT3"/>
<dbReference type="PATRIC" id="fig|304371.9.peg.1919"/>
<dbReference type="InterPro" id="IPR011862">
    <property type="entry name" value="Phos-bd"/>
</dbReference>
<dbReference type="eggNOG" id="arCOG00213">
    <property type="taxonomic scope" value="Archaea"/>
</dbReference>
<dbReference type="InterPro" id="IPR050811">
    <property type="entry name" value="Phosphate_ABC_transporter"/>
</dbReference>
<evidence type="ECO:0000259" key="3">
    <source>
        <dbReference type="Pfam" id="PF12849"/>
    </source>
</evidence>
<dbReference type="EMBL" id="AP011532">
    <property type="protein sequence ID" value="BAI61955.1"/>
    <property type="molecule type" value="Genomic_DNA"/>
</dbReference>
<evidence type="ECO:0000256" key="2">
    <source>
        <dbReference type="ARBA" id="ARBA00022729"/>
    </source>
</evidence>
<evidence type="ECO:0000313" key="4">
    <source>
        <dbReference type="EMBL" id="BAI61955.1"/>
    </source>
</evidence>
<evidence type="ECO:0000313" key="5">
    <source>
        <dbReference type="Proteomes" id="UP000001882"/>
    </source>
</evidence>
<dbReference type="InterPro" id="IPR024370">
    <property type="entry name" value="PBP_domain"/>
</dbReference>
<reference evidence="5" key="3">
    <citation type="journal article" date="2011" name="PLoS ONE">
        <title>Genome sequence of a mesophilic hydrogenotrophic methanogen Methanocella paludicola, the first cultivated representative of the order Methanocellales.</title>
        <authorList>
            <person name="Sakai S."/>
            <person name="Takaki Y."/>
            <person name="Shimamura S."/>
            <person name="Sekine M."/>
            <person name="Tajima T."/>
            <person name="Kosugi H."/>
            <person name="Ichikawa N."/>
            <person name="Tasumi E."/>
            <person name="Hiraki A.T."/>
            <person name="Shimizu A."/>
            <person name="Kato Y."/>
            <person name="Nishiko R."/>
            <person name="Mori K."/>
            <person name="Fujita N."/>
            <person name="Imachi H."/>
            <person name="Takai K."/>
        </authorList>
    </citation>
    <scope>NUCLEOTIDE SEQUENCE [LARGE SCALE GENOMIC DNA]</scope>
    <source>
        <strain evidence="5">DSM 17711 / JCM 13418 / NBRC 101707 / SANAE</strain>
    </source>
</reference>
<sequence>MDNKKLAITILTIAIIGASALILGCTGTTPTPTPAAGSATPAPLSGSLQVIGSTSVGPYAEELAVAFDEKNGGKTSVDVSQVGSTAGINAVLDGTAAVGMSSRELTAAETAKGLKTYEIAIDGIAVIINKDNPVSNLSTTQVREIYAGNITNWKQVGGNDAQIFVVTREPGSGTRGAFEELVMQKKANITTGAITQGSTGSVTAYLETNKNAIGYVSYGSLKDTVKAVQVDGVAPTTQSIKDRSYKIQRPFLFVTKGEPGGLAKAFIDYTLGSDGQAILAKHNLITK</sequence>
<dbReference type="PROSITE" id="PS51257">
    <property type="entry name" value="PROKAR_LIPOPROTEIN"/>
    <property type="match status" value="1"/>
</dbReference>